<name>Q12VM0_METBU</name>
<dbReference type="HOGENOM" id="CLU_021572_4_3_2"/>
<evidence type="ECO:0000256" key="4">
    <source>
        <dbReference type="ARBA" id="ARBA00023004"/>
    </source>
</evidence>
<comment type="cofactor">
    <cofactor evidence="1">
        <name>[4Fe-4S] cluster</name>
        <dbReference type="ChEBI" id="CHEBI:49883"/>
    </cofactor>
</comment>
<evidence type="ECO:0000256" key="5">
    <source>
        <dbReference type="ARBA" id="ARBA00023014"/>
    </source>
</evidence>
<dbReference type="Pfam" id="PF02310">
    <property type="entry name" value="B12-binding"/>
    <property type="match status" value="1"/>
</dbReference>
<dbReference type="InterPro" id="IPR023404">
    <property type="entry name" value="rSAM_horseshoe"/>
</dbReference>
<sequence>MHKQIKKCLLMMPPATTSKDNIDINPLPPIGLGYIASVIEKLGVEVKIIDCLMEGWNQREEIGDGLIRIGLSENQIRDIISDYQPDLVCVNNQFSKQYENAHLIYRLVKEVDSNIITQAGGGHPSVMPKETLQDQNLDFVVLGEGEIVVECFLRCLLNKDDDYSKIDGLGYKIDGQIIINPKTTYIEDLDSLQFPALHLMNLEHYFGLDMSHGKRHSKRFYPIITSRGCPAKCTFCTAYRVWGRKYRHRSPENVIEEMKYVKEKYNIEELLIEDDNFTANPKRAEKICDLMIENKFNFKWDTPNGIAAFALNEKLIRKMKNAGCYKINIAVESGNQNTLNNIIKKPLKLEKVEEIVNICRKVDIDFGIFLILGMPGDNLEAMWDNYKFARKIKVFDPFISVATPYPGSEIFDICESKGYFSEEFKLENLFIRSFPIRTEQWTPEDIQKLMKKGYIYLKFYQFLDNPFNFTRLFAGFVLEKAKRTLNL</sequence>
<dbReference type="PROSITE" id="PS51332">
    <property type="entry name" value="B12_BINDING"/>
    <property type="match status" value="1"/>
</dbReference>
<dbReference type="InterPro" id="IPR006638">
    <property type="entry name" value="Elp3/MiaA/NifB-like_rSAM"/>
</dbReference>
<evidence type="ECO:0000313" key="8">
    <source>
        <dbReference type="EMBL" id="ABE52506.1"/>
    </source>
</evidence>
<evidence type="ECO:0000256" key="3">
    <source>
        <dbReference type="ARBA" id="ARBA00022723"/>
    </source>
</evidence>
<reference evidence="9" key="1">
    <citation type="journal article" date="2009" name="ISME J.">
        <title>The genome sequence of the psychrophilic archaeon, Methanococcoides burtonii: the role of genome evolution in cold adaptation.</title>
        <authorList>
            <person name="Allen M.A."/>
            <person name="Lauro F.M."/>
            <person name="Williams T.J."/>
            <person name="Burg D."/>
            <person name="Siddiqui K.S."/>
            <person name="De Francisci D."/>
            <person name="Chong K.W."/>
            <person name="Pilak O."/>
            <person name="Chew H.H."/>
            <person name="De Maere M.Z."/>
            <person name="Ting L."/>
            <person name="Katrib M."/>
            <person name="Ng C."/>
            <person name="Sowers K.R."/>
            <person name="Galperin M.Y."/>
            <person name="Anderson I.J."/>
            <person name="Ivanova N."/>
            <person name="Dalin E."/>
            <person name="Martinez M."/>
            <person name="Lapidus A."/>
            <person name="Hauser L."/>
            <person name="Land M."/>
            <person name="Thomas T."/>
            <person name="Cavicchioli R."/>
        </authorList>
    </citation>
    <scope>NUCLEOTIDE SEQUENCE [LARGE SCALE GENOMIC DNA]</scope>
    <source>
        <strain evidence="9">DSM 6242 / NBRC 107633 / OCM 468 / ACE-M</strain>
    </source>
</reference>
<keyword evidence="5" id="KW-0411">Iron-sulfur</keyword>
<dbReference type="STRING" id="259564.Mbur_1602"/>
<dbReference type="GO" id="GO:0005829">
    <property type="term" value="C:cytosol"/>
    <property type="evidence" value="ECO:0007669"/>
    <property type="project" value="TreeGrafter"/>
</dbReference>
<organism evidence="8 9">
    <name type="scientific">Methanococcoides burtonii (strain DSM 6242 / NBRC 107633 / OCM 468 / ACE-M)</name>
    <dbReference type="NCBI Taxonomy" id="259564"/>
    <lineage>
        <taxon>Archaea</taxon>
        <taxon>Methanobacteriati</taxon>
        <taxon>Methanobacteriota</taxon>
        <taxon>Stenosarchaea group</taxon>
        <taxon>Methanomicrobia</taxon>
        <taxon>Methanosarcinales</taxon>
        <taxon>Methanosarcinaceae</taxon>
        <taxon>Methanococcoides</taxon>
    </lineage>
</organism>
<keyword evidence="9" id="KW-1185">Reference proteome</keyword>
<dbReference type="SFLD" id="SFLDG01123">
    <property type="entry name" value="methyltransferase_(Class_B)"/>
    <property type="match status" value="1"/>
</dbReference>
<dbReference type="SFLD" id="SFLDS00029">
    <property type="entry name" value="Radical_SAM"/>
    <property type="match status" value="1"/>
</dbReference>
<dbReference type="GO" id="GO:0031419">
    <property type="term" value="F:cobalamin binding"/>
    <property type="evidence" value="ECO:0007669"/>
    <property type="project" value="InterPro"/>
</dbReference>
<dbReference type="GO" id="GO:0051539">
    <property type="term" value="F:4 iron, 4 sulfur cluster binding"/>
    <property type="evidence" value="ECO:0007669"/>
    <property type="project" value="UniProtKB-KW"/>
</dbReference>
<dbReference type="InterPro" id="IPR034466">
    <property type="entry name" value="Methyltransferase_Class_B"/>
</dbReference>
<dbReference type="InterPro" id="IPR007197">
    <property type="entry name" value="rSAM"/>
</dbReference>
<evidence type="ECO:0000313" key="9">
    <source>
        <dbReference type="Proteomes" id="UP000001979"/>
    </source>
</evidence>
<dbReference type="InterPro" id="IPR051198">
    <property type="entry name" value="BchE-like"/>
</dbReference>
<dbReference type="Gene3D" id="3.80.30.20">
    <property type="entry name" value="tm_1862 like domain"/>
    <property type="match status" value="1"/>
</dbReference>
<dbReference type="EMBL" id="CP000300">
    <property type="protein sequence ID" value="ABE52506.1"/>
    <property type="molecule type" value="Genomic_DNA"/>
</dbReference>
<proteinExistence type="predicted"/>
<keyword evidence="4" id="KW-0408">Iron</keyword>
<dbReference type="CDD" id="cd02068">
    <property type="entry name" value="radical_SAM_B12_BD"/>
    <property type="match status" value="1"/>
</dbReference>
<keyword evidence="3" id="KW-0479">Metal-binding</keyword>
<dbReference type="PROSITE" id="PS51918">
    <property type="entry name" value="RADICAL_SAM"/>
    <property type="match status" value="1"/>
</dbReference>
<feature type="domain" description="Radical SAM core" evidence="7">
    <location>
        <begin position="215"/>
        <end position="443"/>
    </location>
</feature>
<dbReference type="PANTHER" id="PTHR43409:SF16">
    <property type="entry name" value="SLR0320 PROTEIN"/>
    <property type="match status" value="1"/>
</dbReference>
<dbReference type="CDD" id="cd01335">
    <property type="entry name" value="Radical_SAM"/>
    <property type="match status" value="1"/>
</dbReference>
<feature type="domain" description="B12-binding" evidence="6">
    <location>
        <begin position="12"/>
        <end position="163"/>
    </location>
</feature>
<dbReference type="GO" id="GO:0048529">
    <property type="term" value="F:magnesium-protoporphyrin IX monomethyl ester (oxidative) cyclase activity"/>
    <property type="evidence" value="ECO:0007669"/>
    <property type="project" value="UniProtKB-EC"/>
</dbReference>
<dbReference type="InterPro" id="IPR058240">
    <property type="entry name" value="rSAM_sf"/>
</dbReference>
<keyword evidence="8" id="KW-0560">Oxidoreductase</keyword>
<dbReference type="InterPro" id="IPR006158">
    <property type="entry name" value="Cobalamin-bd"/>
</dbReference>
<evidence type="ECO:0000259" key="7">
    <source>
        <dbReference type="PROSITE" id="PS51918"/>
    </source>
</evidence>
<dbReference type="EC" id="1.14.13.81" evidence="8"/>
<dbReference type="Pfam" id="PF04055">
    <property type="entry name" value="Radical_SAM"/>
    <property type="match status" value="1"/>
</dbReference>
<evidence type="ECO:0000256" key="1">
    <source>
        <dbReference type="ARBA" id="ARBA00001966"/>
    </source>
</evidence>
<dbReference type="Gene3D" id="3.40.50.280">
    <property type="entry name" value="Cobalamin-binding domain"/>
    <property type="match status" value="1"/>
</dbReference>
<dbReference type="Proteomes" id="UP000001979">
    <property type="component" value="Chromosome"/>
</dbReference>
<dbReference type="SFLD" id="SFLDG01082">
    <property type="entry name" value="B12-binding_domain_containing"/>
    <property type="match status" value="1"/>
</dbReference>
<keyword evidence="2" id="KW-0949">S-adenosyl-L-methionine</keyword>
<evidence type="ECO:0000256" key="2">
    <source>
        <dbReference type="ARBA" id="ARBA00022691"/>
    </source>
</evidence>
<dbReference type="AlphaFoldDB" id="Q12VM0"/>
<dbReference type="SUPFAM" id="SSF102114">
    <property type="entry name" value="Radical SAM enzymes"/>
    <property type="match status" value="1"/>
</dbReference>
<dbReference type="PANTHER" id="PTHR43409">
    <property type="entry name" value="ANAEROBIC MAGNESIUM-PROTOPORPHYRIN IX MONOMETHYL ESTER CYCLASE-RELATED"/>
    <property type="match status" value="1"/>
</dbReference>
<evidence type="ECO:0000259" key="6">
    <source>
        <dbReference type="PROSITE" id="PS51332"/>
    </source>
</evidence>
<dbReference type="GO" id="GO:0046872">
    <property type="term" value="F:metal ion binding"/>
    <property type="evidence" value="ECO:0007669"/>
    <property type="project" value="UniProtKB-KW"/>
</dbReference>
<protein>
    <submittedName>
        <fullName evidence="8">Radical SAM protein with Cobalamin (Vitamin B12)-binding domain</fullName>
        <ecNumber evidence="8">1.14.13.81</ecNumber>
    </submittedName>
</protein>
<dbReference type="SMART" id="SM00729">
    <property type="entry name" value="Elp3"/>
    <property type="match status" value="1"/>
</dbReference>
<dbReference type="KEGG" id="mbu:Mbur_1602"/>
<accession>Q12VM0</accession>
<gene>
    <name evidence="8" type="ordered locus">Mbur_1602</name>
</gene>